<name>T1F5G4_HELRO</name>
<keyword evidence="3" id="KW-1185">Reference proteome</keyword>
<dbReference type="Proteomes" id="UP000015101">
    <property type="component" value="Unassembled WGS sequence"/>
</dbReference>
<dbReference type="KEGG" id="hro:HELRODRAFT_172522"/>
<reference evidence="2" key="3">
    <citation type="submission" date="2015-06" db="UniProtKB">
        <authorList>
            <consortium name="EnsemblMetazoa"/>
        </authorList>
    </citation>
    <scope>IDENTIFICATION</scope>
</reference>
<evidence type="ECO:0000313" key="1">
    <source>
        <dbReference type="EMBL" id="ESO04179.1"/>
    </source>
</evidence>
<dbReference type="GeneID" id="20204063"/>
<dbReference type="OrthoDB" id="8052599at2759"/>
<dbReference type="EMBL" id="KB096502">
    <property type="protein sequence ID" value="ESO04179.1"/>
    <property type="molecule type" value="Genomic_DNA"/>
</dbReference>
<evidence type="ECO:0000313" key="2">
    <source>
        <dbReference type="EnsemblMetazoa" id="HelroP172522"/>
    </source>
</evidence>
<gene>
    <name evidence="2" type="primary">20204063</name>
    <name evidence="1" type="ORF">HELRODRAFT_172522</name>
</gene>
<sequence length="666" mass="75013">MAKSTVTRSNNNIWLIGFPKETISGARLPSGQDVMKNFVFYHRVQKLNINKAAQQVHEQLLPFWVKSRLPVRQKPHIIQKIKDLYADQVRLMKHRKRNNSTDQMNQKQYINKLSQLFDISHANSEQLIKNDKDRQFLKLQQQSRTGSIGSVDKKLMVKKKRVAKRQKRFIRNVDNAAKDAVSKIVYRGRSGLLSTAESAADQQLGSATHSTTSSVCHDSNEDVKSDEEFLVQSACSSKTNSTTQRRHRRDIISLKVAAVLDRTNTSIRKSSMILASAFNEAGVPISESIFSKSTMHRHRQRRRQQAAALIKENYVPSKSIVHWDGKLLIDVTGVVNVDRLPVLLSSLVDGTTKLLGVSKLASCSGRAVADAVHEHIKSWKCESMVIGMCFDTTASNTGKINGACTLLEKAMGRNLLWMACRHHIFEVLLADVFNVCLGPSTGPEILFFKRFREKLTEMNHTPEARSTPLIIVSDAIKAFIKCQLEVRHSRDDYLEFLLLAAQIVGLQVVVAIRKPGALHMARWMARAIYALKVELLFTVNKTIFNLTARELQVLGSTGLKMMLRHSWYMSPELATLALFSSLLSDKEKTDLVRTIQQDRGPHLMKIHHKLVANDQTPKSEISTPWGTSKHCPNGLKFGSSQFSGRIQNSLRLHIAQHPIPSRAKPS</sequence>
<dbReference type="InParanoid" id="T1F5G4"/>
<dbReference type="eggNOG" id="ENOG502SG6Z">
    <property type="taxonomic scope" value="Eukaryota"/>
</dbReference>
<dbReference type="CTD" id="20204063"/>
<dbReference type="AlphaFoldDB" id="T1F5G4"/>
<reference evidence="1 3" key="2">
    <citation type="journal article" date="2013" name="Nature">
        <title>Insights into bilaterian evolution from three spiralian genomes.</title>
        <authorList>
            <person name="Simakov O."/>
            <person name="Marletaz F."/>
            <person name="Cho S.J."/>
            <person name="Edsinger-Gonzales E."/>
            <person name="Havlak P."/>
            <person name="Hellsten U."/>
            <person name="Kuo D.H."/>
            <person name="Larsson T."/>
            <person name="Lv J."/>
            <person name="Arendt D."/>
            <person name="Savage R."/>
            <person name="Osoegawa K."/>
            <person name="de Jong P."/>
            <person name="Grimwood J."/>
            <person name="Chapman J.A."/>
            <person name="Shapiro H."/>
            <person name="Aerts A."/>
            <person name="Otillar R.P."/>
            <person name="Terry A.Y."/>
            <person name="Boore J.L."/>
            <person name="Grigoriev I.V."/>
            <person name="Lindberg D.R."/>
            <person name="Seaver E.C."/>
            <person name="Weisblat D.A."/>
            <person name="Putnam N.H."/>
            <person name="Rokhsar D.S."/>
        </authorList>
    </citation>
    <scope>NUCLEOTIDE SEQUENCE</scope>
</reference>
<evidence type="ECO:0000313" key="3">
    <source>
        <dbReference type="Proteomes" id="UP000015101"/>
    </source>
</evidence>
<organism evidence="2 3">
    <name type="scientific">Helobdella robusta</name>
    <name type="common">Californian leech</name>
    <dbReference type="NCBI Taxonomy" id="6412"/>
    <lineage>
        <taxon>Eukaryota</taxon>
        <taxon>Metazoa</taxon>
        <taxon>Spiralia</taxon>
        <taxon>Lophotrochozoa</taxon>
        <taxon>Annelida</taxon>
        <taxon>Clitellata</taxon>
        <taxon>Hirudinea</taxon>
        <taxon>Rhynchobdellida</taxon>
        <taxon>Glossiphoniidae</taxon>
        <taxon>Helobdella</taxon>
    </lineage>
</organism>
<dbReference type="EnsemblMetazoa" id="HelroT172522">
    <property type="protein sequence ID" value="HelroP172522"/>
    <property type="gene ID" value="HelroG172522"/>
</dbReference>
<reference evidence="3" key="1">
    <citation type="submission" date="2012-12" db="EMBL/GenBank/DDBJ databases">
        <authorList>
            <person name="Hellsten U."/>
            <person name="Grimwood J."/>
            <person name="Chapman J.A."/>
            <person name="Shapiro H."/>
            <person name="Aerts A."/>
            <person name="Otillar R.P."/>
            <person name="Terry A.Y."/>
            <person name="Boore J.L."/>
            <person name="Simakov O."/>
            <person name="Marletaz F."/>
            <person name="Cho S.-J."/>
            <person name="Edsinger-Gonzales E."/>
            <person name="Havlak P."/>
            <person name="Kuo D.-H."/>
            <person name="Larsson T."/>
            <person name="Lv J."/>
            <person name="Arendt D."/>
            <person name="Savage R."/>
            <person name="Osoegawa K."/>
            <person name="de Jong P."/>
            <person name="Lindberg D.R."/>
            <person name="Seaver E.C."/>
            <person name="Weisblat D.A."/>
            <person name="Putnam N.H."/>
            <person name="Grigoriev I.V."/>
            <person name="Rokhsar D.S."/>
        </authorList>
    </citation>
    <scope>NUCLEOTIDE SEQUENCE</scope>
</reference>
<dbReference type="RefSeq" id="XP_009017448.1">
    <property type="nucleotide sequence ID" value="XM_009019200.1"/>
</dbReference>
<accession>T1F5G4</accession>
<protein>
    <submittedName>
        <fullName evidence="1 2">Uncharacterized protein</fullName>
    </submittedName>
</protein>
<dbReference type="HOGENOM" id="CLU_014733_2_0_1"/>
<dbReference type="EMBL" id="AMQM01004258">
    <property type="status" value="NOT_ANNOTATED_CDS"/>
    <property type="molecule type" value="Genomic_DNA"/>
</dbReference>
<proteinExistence type="predicted"/>